<dbReference type="PANTHER" id="PTHR12549">
    <property type="entry name" value="JMJC DOMAIN-CONTAINING HISTONE DEMETHYLATION PROTEIN"/>
    <property type="match status" value="1"/>
</dbReference>
<sequence length="853" mass="96811">MPVTTTTFQPHEDISGRKKGLENYITLDALPTPRATTRTTQSLFDDIVAGNIQLDQNAEYGHDAAWPESKQMELIESIFRNMYFSPVVFAVEHHSEGSESKVCIGGKQYLISIQRFMAGLIYCAFTSESSATRTMAEISWHYPQDCPHGANEVYWFTAPPSENTKNILPEKYRRQFSNKQVLCIEYTGISDEDRCEIHQRVQLGTVVDSGLASHHTRRTPDIPTPNLHRKETGASSLVLHSSGTGDNNPNNGLYEPEKAILLQPESQSLPCSGDEYRFQQLNQCVSCAEHRTDDTCRFQNIRFLLKNKQSDIVGISFAEGRFRNAPKMKFPMRWNIPLMETHTKRMKLALAKTLLPMLKREYKHLKLPELIWRPRENEVRATCDTCLTSLSMCTWMCRLCGQELCAECYEQVQELTGEMLSAVQNSFLSRCAKKDKHSTRDFSPVSRFFKEELIEAIAEMEGLLAQEAGLSRQELNPGRPTILELNSGRIPTLSGALAPPCTAPTRSLITAPILSDEIRRYTYNEVSKGNSFTVFAPIWVLGEPIVVTGCLEHFKIAWTPQYFIDHYGKEICVIIECQSGEKKRTTVSEFFNMFGRYEGRANRWKLKDWPPTADFETAFPELHQDFLSAVPVPDYVRRDGVANISSHFPTNTIAPDLGPKMYNALASNCKEGSKGTTRLHLDMADALNILMHAENSPDGSPGCAVWDIFRSTDTSKLRTFLHCKFPKQVIDLIHGQEVYLDDVCQKELYKQFGVKSYRIYQRPGEAIFIPAGCAHQVANLADCIKVAIDFVSVENIAKCESLTREFRDLNQKLPWKEDVLQLKNMMWFAWLNCGRFEKRELSSRSSGIVEGVL</sequence>
<dbReference type="SUPFAM" id="SSF51197">
    <property type="entry name" value="Clavaminate synthase-like"/>
    <property type="match status" value="1"/>
</dbReference>
<name>A0A8H7F480_AGABI</name>
<evidence type="ECO:0000256" key="2">
    <source>
        <dbReference type="ARBA" id="ARBA00022723"/>
    </source>
</evidence>
<dbReference type="Pfam" id="PF02373">
    <property type="entry name" value="JmjC"/>
    <property type="match status" value="1"/>
</dbReference>
<reference evidence="6 7" key="1">
    <citation type="journal article" name="Sci. Rep.">
        <title>Telomere-to-telomere assembled and centromere annotated genomes of the two main subspecies of the button mushroom Agaricus bisporus reveal especially polymorphic chromosome ends.</title>
        <authorList>
            <person name="Sonnenberg A.S.M."/>
            <person name="Sedaghat-Telgerd N."/>
            <person name="Lavrijssen B."/>
            <person name="Ohm R.A."/>
            <person name="Hendrickx P.M."/>
            <person name="Scholtmeijer K."/>
            <person name="Baars J.J.P."/>
            <person name="van Peer A."/>
        </authorList>
    </citation>
    <scope>NUCLEOTIDE SEQUENCE [LARGE SCALE GENOMIC DNA]</scope>
    <source>
        <strain evidence="6 7">H119_p4</strain>
    </source>
</reference>
<dbReference type="GO" id="GO:0031490">
    <property type="term" value="F:chromatin DNA binding"/>
    <property type="evidence" value="ECO:0007669"/>
    <property type="project" value="TreeGrafter"/>
</dbReference>
<dbReference type="EMBL" id="JABXXO010000006">
    <property type="protein sequence ID" value="KAF7776524.1"/>
    <property type="molecule type" value="Genomic_DNA"/>
</dbReference>
<dbReference type="GO" id="GO:0000118">
    <property type="term" value="C:histone deacetylase complex"/>
    <property type="evidence" value="ECO:0007669"/>
    <property type="project" value="TreeGrafter"/>
</dbReference>
<dbReference type="GO" id="GO:0003712">
    <property type="term" value="F:transcription coregulator activity"/>
    <property type="evidence" value="ECO:0007669"/>
    <property type="project" value="TreeGrafter"/>
</dbReference>
<dbReference type="Proteomes" id="UP000629468">
    <property type="component" value="Unassembled WGS sequence"/>
</dbReference>
<dbReference type="PANTHER" id="PTHR12549:SF38">
    <property type="entry name" value="JMJC DOMAIN-CONTAINING HISTONE DEMETHYLASE 2, ISOFORM A"/>
    <property type="match status" value="1"/>
</dbReference>
<comment type="subcellular location">
    <subcellularLocation>
        <location evidence="1">Nucleus</location>
    </subcellularLocation>
</comment>
<keyword evidence="3" id="KW-0539">Nucleus</keyword>
<dbReference type="GO" id="GO:0046872">
    <property type="term" value="F:metal ion binding"/>
    <property type="evidence" value="ECO:0007669"/>
    <property type="project" value="UniProtKB-KW"/>
</dbReference>
<dbReference type="CDD" id="cd02208">
    <property type="entry name" value="cupin_RmlC-like"/>
    <property type="match status" value="1"/>
</dbReference>
<comment type="caution">
    <text evidence="6">The sequence shown here is derived from an EMBL/GenBank/DDBJ whole genome shotgun (WGS) entry which is preliminary data.</text>
</comment>
<organism evidence="6 7">
    <name type="scientific">Agaricus bisporus var. burnettii</name>
    <dbReference type="NCBI Taxonomy" id="192524"/>
    <lineage>
        <taxon>Eukaryota</taxon>
        <taxon>Fungi</taxon>
        <taxon>Dikarya</taxon>
        <taxon>Basidiomycota</taxon>
        <taxon>Agaricomycotina</taxon>
        <taxon>Agaricomycetes</taxon>
        <taxon>Agaricomycetidae</taxon>
        <taxon>Agaricales</taxon>
        <taxon>Agaricineae</taxon>
        <taxon>Agaricaceae</taxon>
        <taxon>Agaricus</taxon>
    </lineage>
</organism>
<gene>
    <name evidence="6" type="ORF">Agabi119p4_4917</name>
</gene>
<dbReference type="AlphaFoldDB" id="A0A8H7F480"/>
<dbReference type="GO" id="GO:0032454">
    <property type="term" value="F:histone H3K9 demethylase activity"/>
    <property type="evidence" value="ECO:0007669"/>
    <property type="project" value="InterPro"/>
</dbReference>
<evidence type="ECO:0000256" key="4">
    <source>
        <dbReference type="SAM" id="MobiDB-lite"/>
    </source>
</evidence>
<dbReference type="PROSITE" id="PS51184">
    <property type="entry name" value="JMJC"/>
    <property type="match status" value="1"/>
</dbReference>
<evidence type="ECO:0000259" key="5">
    <source>
        <dbReference type="PROSITE" id="PS51184"/>
    </source>
</evidence>
<evidence type="ECO:0000313" key="7">
    <source>
        <dbReference type="Proteomes" id="UP000629468"/>
    </source>
</evidence>
<dbReference type="GO" id="GO:0000785">
    <property type="term" value="C:chromatin"/>
    <property type="evidence" value="ECO:0007669"/>
    <property type="project" value="TreeGrafter"/>
</dbReference>
<evidence type="ECO:0000256" key="1">
    <source>
        <dbReference type="ARBA" id="ARBA00004123"/>
    </source>
</evidence>
<feature type="domain" description="JmjC" evidence="5">
    <location>
        <begin position="637"/>
        <end position="807"/>
    </location>
</feature>
<keyword evidence="2" id="KW-0479">Metal-binding</keyword>
<dbReference type="Gene3D" id="2.60.120.650">
    <property type="entry name" value="Cupin"/>
    <property type="match status" value="1"/>
</dbReference>
<dbReference type="InterPro" id="IPR003347">
    <property type="entry name" value="JmjC_dom"/>
</dbReference>
<dbReference type="GO" id="GO:0006357">
    <property type="term" value="P:regulation of transcription by RNA polymerase II"/>
    <property type="evidence" value="ECO:0007669"/>
    <property type="project" value="TreeGrafter"/>
</dbReference>
<dbReference type="InterPro" id="IPR045109">
    <property type="entry name" value="LSDs-like"/>
</dbReference>
<accession>A0A8H7F480</accession>
<dbReference type="SMART" id="SM00558">
    <property type="entry name" value="JmjC"/>
    <property type="match status" value="1"/>
</dbReference>
<proteinExistence type="predicted"/>
<protein>
    <recommendedName>
        <fullName evidence="5">JmjC domain-containing protein</fullName>
    </recommendedName>
</protein>
<evidence type="ECO:0000313" key="6">
    <source>
        <dbReference type="EMBL" id="KAF7776524.1"/>
    </source>
</evidence>
<evidence type="ECO:0000256" key="3">
    <source>
        <dbReference type="ARBA" id="ARBA00023242"/>
    </source>
</evidence>
<feature type="region of interest" description="Disordered" evidence="4">
    <location>
        <begin position="210"/>
        <end position="229"/>
    </location>
</feature>